<organism evidence="1 2">
    <name type="scientific">Hermanssonia centrifuga</name>
    <dbReference type="NCBI Taxonomy" id="98765"/>
    <lineage>
        <taxon>Eukaryota</taxon>
        <taxon>Fungi</taxon>
        <taxon>Dikarya</taxon>
        <taxon>Basidiomycota</taxon>
        <taxon>Agaricomycotina</taxon>
        <taxon>Agaricomycetes</taxon>
        <taxon>Polyporales</taxon>
        <taxon>Meruliaceae</taxon>
        <taxon>Hermanssonia</taxon>
    </lineage>
</organism>
<accession>A0A4S4K6W1</accession>
<comment type="caution">
    <text evidence="1">The sequence shown here is derived from an EMBL/GenBank/DDBJ whole genome shotgun (WGS) entry which is preliminary data.</text>
</comment>
<evidence type="ECO:0000313" key="2">
    <source>
        <dbReference type="Proteomes" id="UP000309038"/>
    </source>
</evidence>
<evidence type="ECO:0008006" key="3">
    <source>
        <dbReference type="Google" id="ProtNLM"/>
    </source>
</evidence>
<proteinExistence type="predicted"/>
<dbReference type="Pfam" id="PF02992">
    <property type="entry name" value="Transposase_21"/>
    <property type="match status" value="1"/>
</dbReference>
<name>A0A4S4K6W1_9APHY</name>
<keyword evidence="2" id="KW-1185">Reference proteome</keyword>
<evidence type="ECO:0000313" key="1">
    <source>
        <dbReference type="EMBL" id="THG92857.1"/>
    </source>
</evidence>
<reference evidence="1 2" key="1">
    <citation type="submission" date="2019-02" db="EMBL/GenBank/DDBJ databases">
        <title>Genome sequencing of the rare red list fungi Phlebia centrifuga.</title>
        <authorList>
            <person name="Buettner E."/>
            <person name="Kellner H."/>
        </authorList>
    </citation>
    <scope>NUCLEOTIDE SEQUENCE [LARGE SCALE GENOMIC DNA]</scope>
    <source>
        <strain evidence="1 2">DSM 108282</strain>
    </source>
</reference>
<dbReference type="InterPro" id="IPR004242">
    <property type="entry name" value="Transposase_21"/>
</dbReference>
<protein>
    <recommendedName>
        <fullName evidence="3">Transposase</fullName>
    </recommendedName>
</protein>
<dbReference type="Proteomes" id="UP000309038">
    <property type="component" value="Unassembled WGS sequence"/>
</dbReference>
<gene>
    <name evidence="1" type="ORF">EW026_g8194</name>
</gene>
<dbReference type="AlphaFoldDB" id="A0A4S4K6W1"/>
<sequence>MWRSREGAEAMRYRQRCTEHVLRELGMNNNKLAELSDYIHGTAYLQAVHRGDIGKNDTVLLLSLDGAQLYRSKTSDVWIYIWVFLNRSPDSCYKKQNVMVGGIIPGPKKPKNLDSFLYRGFHHLAALMKEGLVVWDGALEEKFRSNIDLAFVTADGPGIAYVSGLVGHSGRYGCRLYCPMPGRNKPGTGHYYPAALKPIDYTGGAASTHKDVNLIHILRSSSQNHIEKRLQDSLIQVRSSRGPTQYKKNRVKTGVAKPSILTGLPSTRILGLPASFPLDSMHHLLLNIPDLLFPLWRGTMECEKGDDKNT</sequence>
<dbReference type="EMBL" id="SGPJ01000894">
    <property type="protein sequence ID" value="THG92857.1"/>
    <property type="molecule type" value="Genomic_DNA"/>
</dbReference>